<dbReference type="PANTHER" id="PTHR31027:SF2">
    <property type="entry name" value="LEBERCILIN DOMAIN-CONTAINING PROTEIN"/>
    <property type="match status" value="1"/>
</dbReference>
<dbReference type="AlphaFoldDB" id="A0A5N6KTP3"/>
<organism evidence="3 4">
    <name type="scientific">Carpinus fangiana</name>
    <dbReference type="NCBI Taxonomy" id="176857"/>
    <lineage>
        <taxon>Eukaryota</taxon>
        <taxon>Viridiplantae</taxon>
        <taxon>Streptophyta</taxon>
        <taxon>Embryophyta</taxon>
        <taxon>Tracheophyta</taxon>
        <taxon>Spermatophyta</taxon>
        <taxon>Magnoliopsida</taxon>
        <taxon>eudicotyledons</taxon>
        <taxon>Gunneridae</taxon>
        <taxon>Pentapetalae</taxon>
        <taxon>rosids</taxon>
        <taxon>fabids</taxon>
        <taxon>Fagales</taxon>
        <taxon>Betulaceae</taxon>
        <taxon>Carpinus</taxon>
    </lineage>
</organism>
<name>A0A5N6KTP3_9ROSI</name>
<comment type="caution">
    <text evidence="3">The sequence shown here is derived from an EMBL/GenBank/DDBJ whole genome shotgun (WGS) entry which is preliminary data.</text>
</comment>
<dbReference type="GO" id="GO:1990904">
    <property type="term" value="C:ribonucleoprotein complex"/>
    <property type="evidence" value="ECO:0007669"/>
    <property type="project" value="TreeGrafter"/>
</dbReference>
<reference evidence="3 4" key="1">
    <citation type="submission" date="2019-06" db="EMBL/GenBank/DDBJ databases">
        <title>A chromosomal-level reference genome of Carpinus fangiana (Coryloideae, Betulaceae).</title>
        <authorList>
            <person name="Yang X."/>
            <person name="Wang Z."/>
            <person name="Zhang L."/>
            <person name="Hao G."/>
            <person name="Liu J."/>
            <person name="Yang Y."/>
        </authorList>
    </citation>
    <scope>NUCLEOTIDE SEQUENCE [LARGE SCALE GENOMIC DNA]</scope>
    <source>
        <strain evidence="3">Cfa_2016G</strain>
        <tissue evidence="3">Leaf</tissue>
    </source>
</reference>
<feature type="compositionally biased region" description="Basic and acidic residues" evidence="2">
    <location>
        <begin position="348"/>
        <end position="358"/>
    </location>
</feature>
<dbReference type="GO" id="GO:0042175">
    <property type="term" value="C:nuclear outer membrane-endoplasmic reticulum membrane network"/>
    <property type="evidence" value="ECO:0007669"/>
    <property type="project" value="TreeGrafter"/>
</dbReference>
<gene>
    <name evidence="3" type="ORF">FH972_022931</name>
</gene>
<evidence type="ECO:0000256" key="2">
    <source>
        <dbReference type="SAM" id="MobiDB-lite"/>
    </source>
</evidence>
<keyword evidence="4" id="KW-1185">Reference proteome</keyword>
<feature type="compositionally biased region" description="Basic and acidic residues" evidence="2">
    <location>
        <begin position="432"/>
        <end position="446"/>
    </location>
</feature>
<dbReference type="Proteomes" id="UP000327013">
    <property type="component" value="Unassembled WGS sequence"/>
</dbReference>
<protein>
    <recommendedName>
        <fullName evidence="5">Nuclear segregation protein Bfr1</fullName>
    </recommendedName>
</protein>
<dbReference type="OrthoDB" id="204883at2759"/>
<sequence>MADLATPSAADMATSSAGADKPTITKPERPDEAAFQAESEKRKKAIDKAQDEVRKIQTRVNEARGTGDSPVNDRKQELKNQLQAIRDKQAVTKKSRGSELDKIKAIDAQMKTRINELKNAKGASTFKSAEDIDKEIARLEAQVETGKMKLVDEKKALADISSHRKQKKAFAGFDEKQKEIDKLKAQIADIKAGIDKNENKAEQDEYTKIKTELDAIFDAEGQRKGGLNKVRDELREARTKQDKLYQEFKEFKDQYYEQKRAAYAYEREAAKVRDAKRKIEREAYLKEKRQYQLKQRIEEASEPAYLDEIRAADTVLRMLDPASASAPTAPEVSKFAATAQRTVTADGLEGKRITKKDQEEEEYFAGTGGKKGKKGKKGQAKQTISSPAASSDTKALSRFFQPGVHEQFTLAGVEPPSTSEQIPEVVKKVQEKKEFWQKDQKRKTQENIDNAQKAFEKEVAEDTSDSKQKRTTPAKSNGDAPVAEVTQKVADASLESPADAVANSNGANGESASAGDAN</sequence>
<keyword evidence="1" id="KW-0175">Coiled coil</keyword>
<feature type="region of interest" description="Disordered" evidence="2">
    <location>
        <begin position="432"/>
        <end position="518"/>
    </location>
</feature>
<feature type="compositionally biased region" description="Basic and acidic residues" evidence="2">
    <location>
        <begin position="454"/>
        <end position="468"/>
    </location>
</feature>
<feature type="compositionally biased region" description="Polar residues" evidence="2">
    <location>
        <begin position="384"/>
        <end position="394"/>
    </location>
</feature>
<accession>A0A5N6KTP3</accession>
<evidence type="ECO:0000313" key="4">
    <source>
        <dbReference type="Proteomes" id="UP000327013"/>
    </source>
</evidence>
<proteinExistence type="predicted"/>
<dbReference type="PANTHER" id="PTHR31027">
    <property type="entry name" value="NUCLEAR SEGREGATION PROTEIN BFR1"/>
    <property type="match status" value="1"/>
</dbReference>
<feature type="compositionally biased region" description="Basic and acidic residues" evidence="2">
    <location>
        <begin position="26"/>
        <end position="55"/>
    </location>
</feature>
<evidence type="ECO:0000256" key="1">
    <source>
        <dbReference type="SAM" id="Coils"/>
    </source>
</evidence>
<feature type="coiled-coil region" evidence="1">
    <location>
        <begin position="227"/>
        <end position="282"/>
    </location>
</feature>
<dbReference type="GO" id="GO:0005783">
    <property type="term" value="C:endoplasmic reticulum"/>
    <property type="evidence" value="ECO:0007669"/>
    <property type="project" value="TreeGrafter"/>
</dbReference>
<feature type="compositionally biased region" description="Polar residues" evidence="2">
    <location>
        <begin position="502"/>
        <end position="511"/>
    </location>
</feature>
<feature type="region of interest" description="Disordered" evidence="2">
    <location>
        <begin position="407"/>
        <end position="426"/>
    </location>
</feature>
<feature type="region of interest" description="Disordered" evidence="2">
    <location>
        <begin position="1"/>
        <end position="75"/>
    </location>
</feature>
<dbReference type="EMBL" id="VIBQ01000013">
    <property type="protein sequence ID" value="KAB8345876.1"/>
    <property type="molecule type" value="Genomic_DNA"/>
</dbReference>
<dbReference type="GO" id="GO:0008298">
    <property type="term" value="P:intracellular mRNA localization"/>
    <property type="evidence" value="ECO:0007669"/>
    <property type="project" value="TreeGrafter"/>
</dbReference>
<evidence type="ECO:0008006" key="5">
    <source>
        <dbReference type="Google" id="ProtNLM"/>
    </source>
</evidence>
<feature type="coiled-coil region" evidence="1">
    <location>
        <begin position="173"/>
        <end position="200"/>
    </location>
</feature>
<feature type="compositionally biased region" description="Basic residues" evidence="2">
    <location>
        <begin position="370"/>
        <end position="379"/>
    </location>
</feature>
<feature type="region of interest" description="Disordered" evidence="2">
    <location>
        <begin position="346"/>
        <end position="400"/>
    </location>
</feature>
<dbReference type="GO" id="GO:0003729">
    <property type="term" value="F:mRNA binding"/>
    <property type="evidence" value="ECO:0007669"/>
    <property type="project" value="TreeGrafter"/>
</dbReference>
<evidence type="ECO:0000313" key="3">
    <source>
        <dbReference type="EMBL" id="KAB8345876.1"/>
    </source>
</evidence>
<dbReference type="InterPro" id="IPR039604">
    <property type="entry name" value="Bfr1"/>
</dbReference>